<evidence type="ECO:0000256" key="5">
    <source>
        <dbReference type="SAM" id="Phobius"/>
    </source>
</evidence>
<reference evidence="8" key="1">
    <citation type="submission" date="2019-01" db="EMBL/GenBank/DDBJ databases">
        <title>Draft genomes of a novel of Sporanaerobacter strains.</title>
        <authorList>
            <person name="Ma S."/>
        </authorList>
    </citation>
    <scope>NUCLEOTIDE SEQUENCE [LARGE SCALE GENOMIC DNA]</scope>
    <source>
        <strain evidence="8">NJN-17</strain>
    </source>
</reference>
<proteinExistence type="inferred from homology"/>
<dbReference type="OrthoDB" id="9757901at2"/>
<dbReference type="AlphaFoldDB" id="A0A410QDT1"/>
<dbReference type="Gene3D" id="3.30.10.20">
    <property type="match status" value="1"/>
</dbReference>
<evidence type="ECO:0000259" key="6">
    <source>
        <dbReference type="PROSITE" id="PS51178"/>
    </source>
</evidence>
<dbReference type="NCBIfam" id="TIGR02214">
    <property type="entry name" value="spoVD_pbp"/>
    <property type="match status" value="1"/>
</dbReference>
<dbReference type="InterPro" id="IPR050515">
    <property type="entry name" value="Beta-lactam/transpept"/>
</dbReference>
<keyword evidence="5" id="KW-1133">Transmembrane helix</keyword>
<keyword evidence="5" id="KW-0812">Transmembrane</keyword>
<dbReference type="InterPro" id="IPR005543">
    <property type="entry name" value="PASTA_dom"/>
</dbReference>
<dbReference type="CDD" id="cd06575">
    <property type="entry name" value="PASTA_Pbp2x-like_2"/>
    <property type="match status" value="1"/>
</dbReference>
<evidence type="ECO:0000313" key="7">
    <source>
        <dbReference type="EMBL" id="QAT62089.1"/>
    </source>
</evidence>
<name>A0A410QDT1_9FIRM</name>
<accession>A0A410QDT1</accession>
<organism evidence="7 8">
    <name type="scientific">Acidilutibacter cellobiosedens</name>
    <dbReference type="NCBI Taxonomy" id="2507161"/>
    <lineage>
        <taxon>Bacteria</taxon>
        <taxon>Bacillati</taxon>
        <taxon>Bacillota</taxon>
        <taxon>Tissierellia</taxon>
        <taxon>Tissierellales</taxon>
        <taxon>Acidilutibacteraceae</taxon>
        <taxon>Acidilutibacter</taxon>
    </lineage>
</organism>
<dbReference type="GO" id="GO:0071555">
    <property type="term" value="P:cell wall organization"/>
    <property type="evidence" value="ECO:0007669"/>
    <property type="project" value="TreeGrafter"/>
</dbReference>
<dbReference type="SUPFAM" id="SSF54184">
    <property type="entry name" value="Penicillin-binding protein 2x (pbp-2x), c-terminal domain"/>
    <property type="match status" value="2"/>
</dbReference>
<dbReference type="Proteomes" id="UP000287969">
    <property type="component" value="Chromosome"/>
</dbReference>
<dbReference type="PANTHER" id="PTHR30627">
    <property type="entry name" value="PEPTIDOGLYCAN D,D-TRANSPEPTIDASE"/>
    <property type="match status" value="1"/>
</dbReference>
<dbReference type="Gene3D" id="3.40.710.10">
    <property type="entry name" value="DD-peptidase/beta-lactamase superfamily"/>
    <property type="match status" value="1"/>
</dbReference>
<dbReference type="SMART" id="SM00740">
    <property type="entry name" value="PASTA"/>
    <property type="match status" value="2"/>
</dbReference>
<feature type="compositionally biased region" description="Basic and acidic residues" evidence="4">
    <location>
        <begin position="266"/>
        <end position="282"/>
    </location>
</feature>
<dbReference type="InterPro" id="IPR001460">
    <property type="entry name" value="PCN-bd_Tpept"/>
</dbReference>
<dbReference type="RefSeq" id="WP_071139059.1">
    <property type="nucleotide sequence ID" value="NZ_CP035282.1"/>
</dbReference>
<keyword evidence="8" id="KW-1185">Reference proteome</keyword>
<evidence type="ECO:0000256" key="3">
    <source>
        <dbReference type="ARBA" id="ARBA00023136"/>
    </source>
</evidence>
<feature type="domain" description="PASTA" evidence="6">
    <location>
        <begin position="598"/>
        <end position="662"/>
    </location>
</feature>
<evidence type="ECO:0000313" key="8">
    <source>
        <dbReference type="Proteomes" id="UP000287969"/>
    </source>
</evidence>
<protein>
    <submittedName>
        <fullName evidence="7">Stage V sporulation protein D</fullName>
    </submittedName>
</protein>
<dbReference type="InterPro" id="IPR036138">
    <property type="entry name" value="PBP_dimer_sf"/>
</dbReference>
<dbReference type="CDD" id="cd06577">
    <property type="entry name" value="PASTA_pknB"/>
    <property type="match status" value="1"/>
</dbReference>
<sequence>MTTPSYSTKKRLVVIFFSVTIIVFVLVIRLGFWQIVRGEDLKKEALEQWTKGIEIKAKRGVIYDKNGKKLAMSISAYTVWARPADIKEPEKTAKLVADILNLDEKTVYDKITKNQRTEKIKQWISNDEATKLRQSLVKDKITGIEIIDDNKRYYPYGNFASYILGFTNIDNDGLYGIEKTYDKFLKGTPGKWVKTTDVAGRQLPFGGEKIFDAKDGLSVVLTIDETIQHFAEKAATEALVQNKAKNVSVIIMEPKTGDILAMATKPDYDPNEPREPLNEEEKKEWDNLSQEELQKKWYDMWRNFSINDAYEPGSTFKIITSAIALEENVVTPDTPFYCNGFIRDIPGVVLKCSRWYNPHGAQTFAEGVRNSCNVVFVNVGRKIGKEKMLEYIKAFGFGENTGVDLTGEQAGIIPKSVSSIKEVNLATISYGQGIAVTPMQLITAISSVANGGNLMKPRIVKELVDEKGNVQQEIKPEVKRKVLSEETCKTLLGILESVVSEGTGKSAYIPGYRIGGKTGTAQKVIDGKYAPGKYIASFAAIAPTDDPKIAVLFIIDEPSNGAYYGGVVAAPIAGELVEETLKYLGVEPKYSEKEKEELSTKVVVPDVTNKTISEAGKILSNLGFKYNTEVAEVTENSVVIDQFPLPGTEVTKGSIIDIYLKEKRKDNEAMIMIDLKGKSRDEAVKELDELNLKYRFTGNGIVKDQKPKAGEEINSDTVVEVELSEIKE</sequence>
<feature type="transmembrane region" description="Helical" evidence="5">
    <location>
        <begin position="12"/>
        <end position="33"/>
    </location>
</feature>
<evidence type="ECO:0000256" key="1">
    <source>
        <dbReference type="ARBA" id="ARBA00004370"/>
    </source>
</evidence>
<dbReference type="PANTHER" id="PTHR30627:SF1">
    <property type="entry name" value="PEPTIDOGLYCAN D,D-TRANSPEPTIDASE FTSI"/>
    <property type="match status" value="1"/>
</dbReference>
<feature type="domain" description="PASTA" evidence="6">
    <location>
        <begin position="666"/>
        <end position="725"/>
    </location>
</feature>
<dbReference type="EMBL" id="CP035282">
    <property type="protein sequence ID" value="QAT62089.1"/>
    <property type="molecule type" value="Genomic_DNA"/>
</dbReference>
<comment type="subcellular location">
    <subcellularLocation>
        <location evidence="1">Membrane</location>
    </subcellularLocation>
</comment>
<gene>
    <name evidence="7" type="ORF">EQM13_11075</name>
</gene>
<dbReference type="Pfam" id="PF00905">
    <property type="entry name" value="Transpeptidase"/>
    <property type="match status" value="1"/>
</dbReference>
<dbReference type="KEGG" id="spoa:EQM13_11075"/>
<dbReference type="Pfam" id="PF03717">
    <property type="entry name" value="PBP_dimer"/>
    <property type="match status" value="1"/>
</dbReference>
<dbReference type="SUPFAM" id="SSF56601">
    <property type="entry name" value="beta-lactamase/transpeptidase-like"/>
    <property type="match status" value="1"/>
</dbReference>
<comment type="similarity">
    <text evidence="2">Belongs to the transpeptidase family.</text>
</comment>
<dbReference type="Gene3D" id="3.90.1310.10">
    <property type="entry name" value="Penicillin-binding protein 2a (Domain 2)"/>
    <property type="match status" value="1"/>
</dbReference>
<dbReference type="GO" id="GO:0005886">
    <property type="term" value="C:plasma membrane"/>
    <property type="evidence" value="ECO:0007669"/>
    <property type="project" value="TreeGrafter"/>
</dbReference>
<dbReference type="PROSITE" id="PS51178">
    <property type="entry name" value="PASTA"/>
    <property type="match status" value="2"/>
</dbReference>
<dbReference type="InterPro" id="IPR012338">
    <property type="entry name" value="Beta-lactam/transpept-like"/>
</dbReference>
<dbReference type="InterPro" id="IPR011927">
    <property type="entry name" value="SpoVD_pbp"/>
</dbReference>
<feature type="region of interest" description="Disordered" evidence="4">
    <location>
        <begin position="263"/>
        <end position="282"/>
    </location>
</feature>
<evidence type="ECO:0000256" key="2">
    <source>
        <dbReference type="ARBA" id="ARBA00007171"/>
    </source>
</evidence>
<dbReference type="Pfam" id="PF03793">
    <property type="entry name" value="PASTA"/>
    <property type="match status" value="2"/>
</dbReference>
<dbReference type="GO" id="GO:0008658">
    <property type="term" value="F:penicillin binding"/>
    <property type="evidence" value="ECO:0007669"/>
    <property type="project" value="InterPro"/>
</dbReference>
<dbReference type="InterPro" id="IPR005311">
    <property type="entry name" value="PBP_dimer"/>
</dbReference>
<dbReference type="SUPFAM" id="SSF56519">
    <property type="entry name" value="Penicillin binding protein dimerisation domain"/>
    <property type="match status" value="1"/>
</dbReference>
<keyword evidence="3 5" id="KW-0472">Membrane</keyword>
<evidence type="ECO:0000256" key="4">
    <source>
        <dbReference type="SAM" id="MobiDB-lite"/>
    </source>
</evidence>